<protein>
    <recommendedName>
        <fullName evidence="5">DUF2567 domain-containing protein</fullName>
    </recommendedName>
</protein>
<keyword evidence="2" id="KW-0812">Transmembrane</keyword>
<evidence type="ECO:0000256" key="1">
    <source>
        <dbReference type="SAM" id="MobiDB-lite"/>
    </source>
</evidence>
<evidence type="ECO:0000256" key="2">
    <source>
        <dbReference type="SAM" id="Phobius"/>
    </source>
</evidence>
<name>A0ABU8NWP3_9CORY</name>
<organism evidence="3 4">
    <name type="scientific">Corynebacterium mastitidis</name>
    <dbReference type="NCBI Taxonomy" id="161890"/>
    <lineage>
        <taxon>Bacteria</taxon>
        <taxon>Bacillati</taxon>
        <taxon>Actinomycetota</taxon>
        <taxon>Actinomycetes</taxon>
        <taxon>Mycobacteriales</taxon>
        <taxon>Corynebacteriaceae</taxon>
        <taxon>Corynebacterium</taxon>
    </lineage>
</organism>
<evidence type="ECO:0000313" key="4">
    <source>
        <dbReference type="Proteomes" id="UP001359781"/>
    </source>
</evidence>
<reference evidence="3 4" key="1">
    <citation type="submission" date="2024-02" db="EMBL/GenBank/DDBJ databases">
        <title>Whole genome sequencing and characterization of Corynebacterium isolated from the ocular surface of dry eye disease sufferers.</title>
        <authorList>
            <person name="Naqvi M."/>
        </authorList>
    </citation>
    <scope>NUCLEOTIDE SEQUENCE [LARGE SCALE GENOMIC DNA]</scope>
    <source>
        <strain evidence="3 4">PCRF</strain>
    </source>
</reference>
<feature type="transmembrane region" description="Helical" evidence="2">
    <location>
        <begin position="87"/>
        <end position="110"/>
    </location>
</feature>
<feature type="transmembrane region" description="Helical" evidence="2">
    <location>
        <begin position="163"/>
        <end position="193"/>
    </location>
</feature>
<feature type="transmembrane region" description="Helical" evidence="2">
    <location>
        <begin position="44"/>
        <end position="67"/>
    </location>
</feature>
<dbReference type="Proteomes" id="UP001359781">
    <property type="component" value="Unassembled WGS sequence"/>
</dbReference>
<feature type="region of interest" description="Disordered" evidence="1">
    <location>
        <begin position="1"/>
        <end position="33"/>
    </location>
</feature>
<accession>A0ABU8NWP3</accession>
<feature type="compositionally biased region" description="Low complexity" evidence="1">
    <location>
        <begin position="9"/>
        <end position="18"/>
    </location>
</feature>
<feature type="transmembrane region" description="Helical" evidence="2">
    <location>
        <begin position="122"/>
        <end position="143"/>
    </location>
</feature>
<gene>
    <name evidence="3" type="ORF">V5S96_03545</name>
</gene>
<sequence>MVGTEDAEGAAGTESAEGAARRSDRQPPGRAAGSARSVVSSASAVVALAAPLFLALGAAWGMAYPTYRGTLLAGGAVSVAAPQGGEFSSWIALVLGAGALSAALAIGFFLRLGRARGVAMQVWLALVSGAGGLVTYECGVGLARWRTPVPNPDAVRPGDTVEVLAAVGLGAPISLVFPAFMAALAYWSCLLVAPGDAEDRRAEASDTSGDYNRGTETYL</sequence>
<dbReference type="RefSeq" id="WP_337889300.1">
    <property type="nucleotide sequence ID" value="NZ_JBAHVI010000001.1"/>
</dbReference>
<evidence type="ECO:0008006" key="5">
    <source>
        <dbReference type="Google" id="ProtNLM"/>
    </source>
</evidence>
<keyword evidence="2" id="KW-0472">Membrane</keyword>
<keyword evidence="4" id="KW-1185">Reference proteome</keyword>
<dbReference type="EMBL" id="JBAHVJ010000003">
    <property type="protein sequence ID" value="MEJ4099436.1"/>
    <property type="molecule type" value="Genomic_DNA"/>
</dbReference>
<comment type="caution">
    <text evidence="3">The sequence shown here is derived from an EMBL/GenBank/DDBJ whole genome shotgun (WGS) entry which is preliminary data.</text>
</comment>
<keyword evidence="2" id="KW-1133">Transmembrane helix</keyword>
<evidence type="ECO:0000313" key="3">
    <source>
        <dbReference type="EMBL" id="MEJ4099436.1"/>
    </source>
</evidence>
<proteinExistence type="predicted"/>